<reference evidence="16" key="1">
    <citation type="submission" date="2021-12" db="EMBL/GenBank/DDBJ databases">
        <title>Curvularia clavata genome.</title>
        <authorList>
            <person name="Cao Y."/>
        </authorList>
    </citation>
    <scope>NUCLEOTIDE SEQUENCE</scope>
    <source>
        <strain evidence="16">Yc1106</strain>
    </source>
</reference>
<dbReference type="InterPro" id="IPR019808">
    <property type="entry name" value="Histidine_triad_CS"/>
</dbReference>
<comment type="catalytic activity">
    <reaction evidence="10">
        <text>adenosine 5'-phosphoramidate + H2O = NH4(+) + AMP</text>
        <dbReference type="Rhea" id="RHEA:67916"/>
        <dbReference type="ChEBI" id="CHEBI:15377"/>
        <dbReference type="ChEBI" id="CHEBI:28938"/>
        <dbReference type="ChEBI" id="CHEBI:57890"/>
        <dbReference type="ChEBI" id="CHEBI:456215"/>
    </reaction>
    <physiologicalReaction direction="left-to-right" evidence="10">
        <dbReference type="Rhea" id="RHEA:67917"/>
    </physiologicalReaction>
</comment>
<dbReference type="InterPro" id="IPR002052">
    <property type="entry name" value="DNA_methylase_N6_adenine_CS"/>
</dbReference>
<dbReference type="Pfam" id="PF10237">
    <property type="entry name" value="N6-adenineMlase"/>
    <property type="match status" value="1"/>
</dbReference>
<feature type="active site" description="Tele-AMP-histidine intermediate" evidence="12">
    <location>
        <position position="367"/>
    </location>
</feature>
<dbReference type="OrthoDB" id="206354at2759"/>
<evidence type="ECO:0000259" key="15">
    <source>
        <dbReference type="PROSITE" id="PS51084"/>
    </source>
</evidence>
<evidence type="ECO:0000256" key="11">
    <source>
        <dbReference type="HAMAP-Rule" id="MF_03187"/>
    </source>
</evidence>
<keyword evidence="6" id="KW-0547">Nucleotide-binding</keyword>
<comment type="similarity">
    <text evidence="11">Belongs to the class I-like SAM-binding methyltransferase superfamily. EFM5 family.</text>
</comment>
<evidence type="ECO:0000256" key="10">
    <source>
        <dbReference type="ARBA" id="ARBA00052319"/>
    </source>
</evidence>
<dbReference type="InterPro" id="IPR019369">
    <property type="entry name" value="Efm5/EEF1AKMT1"/>
</dbReference>
<gene>
    <name evidence="11" type="primary">EFM5</name>
    <name evidence="16" type="ORF">yc1106_00407</name>
</gene>
<evidence type="ECO:0000256" key="14">
    <source>
        <dbReference type="PROSITE-ProRule" id="PRU00464"/>
    </source>
</evidence>
<feature type="short sequence motif" description="Histidine triad motif" evidence="13 14">
    <location>
        <begin position="365"/>
        <end position="369"/>
    </location>
</feature>
<dbReference type="PANTHER" id="PTHR13200:SF0">
    <property type="entry name" value="EEF1A LYSINE METHYLTRANSFERASE 1"/>
    <property type="match status" value="1"/>
</dbReference>
<evidence type="ECO:0000256" key="3">
    <source>
        <dbReference type="ARBA" id="ARBA00022490"/>
    </source>
</evidence>
<evidence type="ECO:0000256" key="4">
    <source>
        <dbReference type="ARBA" id="ARBA00022603"/>
    </source>
</evidence>
<evidence type="ECO:0000256" key="13">
    <source>
        <dbReference type="PIRSR" id="PIRSR601310-3"/>
    </source>
</evidence>
<dbReference type="InterPro" id="IPR001310">
    <property type="entry name" value="Histidine_triad_HIT"/>
</dbReference>
<keyword evidence="4 11" id="KW-0489">Methyltransferase</keyword>
<comment type="function">
    <text evidence="11">S-adenosyl-L-methionine-dependent protein-lysine N-methyltransferase that trimethylates elongation factor 1-alpha at 'Lys-79'.</text>
</comment>
<dbReference type="HAMAP" id="MF_03187">
    <property type="entry name" value="Methyltr_EFM5"/>
    <property type="match status" value="1"/>
</dbReference>
<dbReference type="InterPro" id="IPR041370">
    <property type="entry name" value="Mlase_EEF1AKMT1/ZCCHC4"/>
</dbReference>
<dbReference type="Proteomes" id="UP001056012">
    <property type="component" value="Chromosome 1"/>
</dbReference>
<keyword evidence="17" id="KW-1185">Reference proteome</keyword>
<sequence>MAEDDDDIPQLSGDTLAALQQFYGERDARAKQFEDLKAKAEDDFEGKLSMEAFTEDWNASQFWYSDETATVLAKQLLDGATEETRIAVVSAPSAFIQLKNLINSGEAKCRPQIRLLEFDERFAVFQEFVPYDFEKAIQLPPELKGTFDAIICDPPFLSQDCQTKAALTVRWLAKSWTQESLRLIVCTGERMESLATEKLYGKVGLKTTDYEILHAKGLSNEFRCYANFESTPPVPRSTPRCLEALACVIFASFRTNPPTSQPTSQLTSTAMASAACIFCKIIKGEIPSMKIFESEKTLAFLDIGPLSKGHTLIIPKYHGAKLHDIPEDQLSEVLSVTRRIAIAQNLSDYNILQNNGRIAHQVVDHVHFHLIPKPNEQEGLGIDWPTKEADKSELAKLLEEIKSKM</sequence>
<dbReference type="GO" id="GO:0016279">
    <property type="term" value="F:protein-lysine N-methyltransferase activity"/>
    <property type="evidence" value="ECO:0007669"/>
    <property type="project" value="UniProtKB-UniRule"/>
</dbReference>
<dbReference type="PROSITE" id="PS00092">
    <property type="entry name" value="N6_MTASE"/>
    <property type="match status" value="1"/>
</dbReference>
<keyword evidence="7" id="KW-0378">Hydrolase</keyword>
<dbReference type="EC" id="2.1.1.-" evidence="11"/>
<dbReference type="GO" id="GO:0005737">
    <property type="term" value="C:cytoplasm"/>
    <property type="evidence" value="ECO:0007669"/>
    <property type="project" value="UniProtKB-SubCell"/>
</dbReference>
<evidence type="ECO:0000256" key="9">
    <source>
        <dbReference type="ARBA" id="ARBA00025764"/>
    </source>
</evidence>
<dbReference type="PRINTS" id="PR00332">
    <property type="entry name" value="HISTRIAD"/>
</dbReference>
<evidence type="ECO:0000256" key="8">
    <source>
        <dbReference type="ARBA" id="ARBA00022842"/>
    </source>
</evidence>
<dbReference type="SUPFAM" id="SSF54197">
    <property type="entry name" value="HIT-like"/>
    <property type="match status" value="1"/>
</dbReference>
<evidence type="ECO:0000313" key="17">
    <source>
        <dbReference type="Proteomes" id="UP001056012"/>
    </source>
</evidence>
<keyword evidence="8" id="KW-0460">Magnesium</keyword>
<evidence type="ECO:0000256" key="1">
    <source>
        <dbReference type="ARBA" id="ARBA00001946"/>
    </source>
</evidence>
<dbReference type="VEuPathDB" id="FungiDB:yc1106_00407"/>
<comment type="cofactor">
    <cofactor evidence="1">
        <name>Mg(2+)</name>
        <dbReference type="ChEBI" id="CHEBI:18420"/>
    </cofactor>
</comment>
<dbReference type="EMBL" id="CP089274">
    <property type="protein sequence ID" value="USP73133.1"/>
    <property type="molecule type" value="Genomic_DNA"/>
</dbReference>
<dbReference type="Pfam" id="PF01230">
    <property type="entry name" value="HIT"/>
    <property type="match status" value="1"/>
</dbReference>
<evidence type="ECO:0000256" key="5">
    <source>
        <dbReference type="ARBA" id="ARBA00022679"/>
    </source>
</evidence>
<dbReference type="AlphaFoldDB" id="A0A9Q9DN03"/>
<keyword evidence="3 11" id="KW-0963">Cytoplasm</keyword>
<evidence type="ECO:0000256" key="7">
    <source>
        <dbReference type="ARBA" id="ARBA00022801"/>
    </source>
</evidence>
<evidence type="ECO:0000256" key="6">
    <source>
        <dbReference type="ARBA" id="ARBA00022741"/>
    </source>
</evidence>
<dbReference type="InterPro" id="IPR011146">
    <property type="entry name" value="HIT-like"/>
</dbReference>
<protein>
    <recommendedName>
        <fullName evidence="11">Protein-lysine N-methyltransferase EFM5</fullName>
        <ecNumber evidence="11">2.1.1.-</ecNumber>
    </recommendedName>
    <alternativeName>
        <fullName evidence="11">Elongation factor methyltransferase 5</fullName>
    </alternativeName>
</protein>
<dbReference type="GO" id="GO:0003676">
    <property type="term" value="F:nucleic acid binding"/>
    <property type="evidence" value="ECO:0007669"/>
    <property type="project" value="InterPro"/>
</dbReference>
<name>A0A9Q9DN03_CURCL</name>
<keyword evidence="5 11" id="KW-0808">Transferase</keyword>
<dbReference type="PANTHER" id="PTHR13200">
    <property type="entry name" value="EEF1A LYSINE METHYLTRANSFERASE 1"/>
    <property type="match status" value="1"/>
</dbReference>
<dbReference type="GO" id="GO:0000166">
    <property type="term" value="F:nucleotide binding"/>
    <property type="evidence" value="ECO:0007669"/>
    <property type="project" value="UniProtKB-KW"/>
</dbReference>
<dbReference type="CDD" id="cd01277">
    <property type="entry name" value="HINT_subgroup"/>
    <property type="match status" value="1"/>
</dbReference>
<dbReference type="GO" id="GO:0016787">
    <property type="term" value="F:hydrolase activity"/>
    <property type="evidence" value="ECO:0007669"/>
    <property type="project" value="UniProtKB-KW"/>
</dbReference>
<organism evidence="16 17">
    <name type="scientific">Curvularia clavata</name>
    <dbReference type="NCBI Taxonomy" id="95742"/>
    <lineage>
        <taxon>Eukaryota</taxon>
        <taxon>Fungi</taxon>
        <taxon>Dikarya</taxon>
        <taxon>Ascomycota</taxon>
        <taxon>Pezizomycotina</taxon>
        <taxon>Dothideomycetes</taxon>
        <taxon>Pleosporomycetidae</taxon>
        <taxon>Pleosporales</taxon>
        <taxon>Pleosporineae</taxon>
        <taxon>Pleosporaceae</taxon>
        <taxon>Curvularia</taxon>
    </lineage>
</organism>
<evidence type="ECO:0000256" key="2">
    <source>
        <dbReference type="ARBA" id="ARBA00004496"/>
    </source>
</evidence>
<feature type="domain" description="HIT" evidence="15">
    <location>
        <begin position="277"/>
        <end position="380"/>
    </location>
</feature>
<comment type="subcellular location">
    <subcellularLocation>
        <location evidence="2 11">Cytoplasm</location>
    </subcellularLocation>
</comment>
<evidence type="ECO:0000256" key="12">
    <source>
        <dbReference type="PIRSR" id="PIRSR601310-1"/>
    </source>
</evidence>
<dbReference type="Gene3D" id="3.30.428.10">
    <property type="entry name" value="HIT-like"/>
    <property type="match status" value="1"/>
</dbReference>
<comment type="similarity">
    <text evidence="9">Belongs to the HINT family.</text>
</comment>
<dbReference type="InterPro" id="IPR036265">
    <property type="entry name" value="HIT-like_sf"/>
</dbReference>
<dbReference type="PROSITE" id="PS00892">
    <property type="entry name" value="HIT_1"/>
    <property type="match status" value="1"/>
</dbReference>
<proteinExistence type="inferred from homology"/>
<accession>A0A9Q9DN03</accession>
<dbReference type="GO" id="GO:0032259">
    <property type="term" value="P:methylation"/>
    <property type="evidence" value="ECO:0007669"/>
    <property type="project" value="UniProtKB-KW"/>
</dbReference>
<evidence type="ECO:0000313" key="16">
    <source>
        <dbReference type="EMBL" id="USP73133.1"/>
    </source>
</evidence>
<dbReference type="FunFam" id="3.30.428.10:FF:000013">
    <property type="entry name" value="Hit family protein 1"/>
    <property type="match status" value="1"/>
</dbReference>
<dbReference type="InterPro" id="IPR039384">
    <property type="entry name" value="HINT"/>
</dbReference>
<dbReference type="PROSITE" id="PS51084">
    <property type="entry name" value="HIT_2"/>
    <property type="match status" value="1"/>
</dbReference>